<dbReference type="InterPro" id="IPR021555">
    <property type="entry name" value="DUF3000"/>
</dbReference>
<evidence type="ECO:0000313" key="2">
    <source>
        <dbReference type="Proteomes" id="UP001266099"/>
    </source>
</evidence>
<evidence type="ECO:0000313" key="1">
    <source>
        <dbReference type="EMBL" id="MDR6938834.1"/>
    </source>
</evidence>
<gene>
    <name evidence="1" type="ORF">J2S36_000377</name>
</gene>
<dbReference type="EMBL" id="JAVDUJ010000001">
    <property type="protein sequence ID" value="MDR6938834.1"/>
    <property type="molecule type" value="Genomic_DNA"/>
</dbReference>
<reference evidence="1 2" key="1">
    <citation type="submission" date="2023-07" db="EMBL/GenBank/DDBJ databases">
        <title>Sequencing the genomes of 1000 actinobacteria strains.</title>
        <authorList>
            <person name="Klenk H.-P."/>
        </authorList>
    </citation>
    <scope>NUCLEOTIDE SEQUENCE [LARGE SCALE GENOMIC DNA]</scope>
    <source>
        <strain evidence="1 2">DSM 15539</strain>
    </source>
</reference>
<proteinExistence type="predicted"/>
<sequence length="199" mass="22209">MVTAENHPDAPPQDFVTALDSLKGHTFRPEFHLTQIPAPTRIAPWAVALQAEVNESQVKDPECYRGETKFVVLHDPAGQTAWNGDFRIILHARAPMDHEMGDDPLLGEVAWSWLHDSLLDLHASFHSLNGTVTRVFNETFGGLMLNTARVELEVRASWTPSTPYLGEHLLAWAHFAERLSGLPPEGAKIAALPRRLERI</sequence>
<dbReference type="RefSeq" id="WP_309954961.1">
    <property type="nucleotide sequence ID" value="NZ_CP136414.1"/>
</dbReference>
<protein>
    <recommendedName>
        <fullName evidence="3">DUF3000 domain-containing protein</fullName>
    </recommendedName>
</protein>
<organism evidence="1 2">
    <name type="scientific">Arcanobacterium hippocoleae</name>
    <dbReference type="NCBI Taxonomy" id="149017"/>
    <lineage>
        <taxon>Bacteria</taxon>
        <taxon>Bacillati</taxon>
        <taxon>Actinomycetota</taxon>
        <taxon>Actinomycetes</taxon>
        <taxon>Actinomycetales</taxon>
        <taxon>Actinomycetaceae</taxon>
        <taxon>Arcanobacterium</taxon>
    </lineage>
</organism>
<evidence type="ECO:0008006" key="3">
    <source>
        <dbReference type="Google" id="ProtNLM"/>
    </source>
</evidence>
<name>A0ABU1T0E3_9ACTO</name>
<accession>A0ABU1T0E3</accession>
<dbReference type="Pfam" id="PF11452">
    <property type="entry name" value="DUF3000"/>
    <property type="match status" value="1"/>
</dbReference>
<dbReference type="Proteomes" id="UP001266099">
    <property type="component" value="Unassembled WGS sequence"/>
</dbReference>
<comment type="caution">
    <text evidence="1">The sequence shown here is derived from an EMBL/GenBank/DDBJ whole genome shotgun (WGS) entry which is preliminary data.</text>
</comment>
<keyword evidence="2" id="KW-1185">Reference proteome</keyword>